<gene>
    <name evidence="3" type="ORF">LTR97_010143</name>
</gene>
<keyword evidence="1" id="KW-1015">Disulfide bond</keyword>
<proteinExistence type="predicted"/>
<dbReference type="EMBL" id="JAVRQU010000017">
    <property type="protein sequence ID" value="KAK5693574.1"/>
    <property type="molecule type" value="Genomic_DNA"/>
</dbReference>
<evidence type="ECO:0008006" key="5">
    <source>
        <dbReference type="Google" id="ProtNLM"/>
    </source>
</evidence>
<dbReference type="AlphaFoldDB" id="A0AAN7WAD6"/>
<dbReference type="Proteomes" id="UP001310594">
    <property type="component" value="Unassembled WGS sequence"/>
</dbReference>
<evidence type="ECO:0000313" key="3">
    <source>
        <dbReference type="EMBL" id="KAK5693574.1"/>
    </source>
</evidence>
<organism evidence="3 4">
    <name type="scientific">Elasticomyces elasticus</name>
    <dbReference type="NCBI Taxonomy" id="574655"/>
    <lineage>
        <taxon>Eukaryota</taxon>
        <taxon>Fungi</taxon>
        <taxon>Dikarya</taxon>
        <taxon>Ascomycota</taxon>
        <taxon>Pezizomycotina</taxon>
        <taxon>Dothideomycetes</taxon>
        <taxon>Dothideomycetidae</taxon>
        <taxon>Mycosphaerellales</taxon>
        <taxon>Teratosphaeriaceae</taxon>
        <taxon>Elasticomyces</taxon>
    </lineage>
</organism>
<sequence>MKFATTIVALATVAVQAAAVLDHASHETHPIFKGGVGHCGAPGGECQQGKHLARGVADAIKSRPNEHADKNVGFSAFCSVPGSSGCNNKWTHVEKIGHAAEKAHAAISAREAEADAEAVADANPKNNWIGYCGVRGSFCAAKREALAEAGAEHKNNWIGYCGVRGSFCAKREAVEKRDAEAKNNWIGYCGVRGSFCAKARDLEASPDQYRGEDYLGVPGSSVETKRSAEAEAKNNWIGYCGVRGSFCAMKRDAEAEAQVKREADAEAEAGKNSWIGYCGVRGSFCARDAAPEADAKKGKKLPGGQINYCGVPGSFCARDAKVEEVQNAIRKFNPNIEKAECYQHGQPCDLITKAHKAFKQIQAREAEAKNNWIGYCGVRGSFCAKRDADKLAHCSREGCSTPAKAHLQASVAGHEAARKAEDECHAPHGACTLAARAIDELEEAINEGLSEVYDL</sequence>
<dbReference type="PANTHER" id="PTHR47849">
    <property type="entry name" value="CHITIN-BINDING LECTIN 1"/>
    <property type="match status" value="1"/>
</dbReference>
<accession>A0AAN7WAD6</accession>
<feature type="signal peptide" evidence="2">
    <location>
        <begin position="1"/>
        <end position="19"/>
    </location>
</feature>
<evidence type="ECO:0000256" key="2">
    <source>
        <dbReference type="SAM" id="SignalP"/>
    </source>
</evidence>
<feature type="chain" id="PRO_5042922734" description="Clock-controlled pheromone ccg-4" evidence="2">
    <location>
        <begin position="20"/>
        <end position="455"/>
    </location>
</feature>
<name>A0AAN7WAD6_9PEZI</name>
<evidence type="ECO:0000313" key="4">
    <source>
        <dbReference type="Proteomes" id="UP001310594"/>
    </source>
</evidence>
<comment type="caution">
    <text evidence="3">The sequence shown here is derived from an EMBL/GenBank/DDBJ whole genome shotgun (WGS) entry which is preliminary data.</text>
</comment>
<reference evidence="3" key="1">
    <citation type="submission" date="2023-08" db="EMBL/GenBank/DDBJ databases">
        <title>Black Yeasts Isolated from many extreme environments.</title>
        <authorList>
            <person name="Coleine C."/>
            <person name="Stajich J.E."/>
            <person name="Selbmann L."/>
        </authorList>
    </citation>
    <scope>NUCLEOTIDE SEQUENCE</scope>
    <source>
        <strain evidence="3">CCFEE 5810</strain>
    </source>
</reference>
<keyword evidence="2" id="KW-0732">Signal</keyword>
<evidence type="ECO:0000256" key="1">
    <source>
        <dbReference type="ARBA" id="ARBA00023157"/>
    </source>
</evidence>
<protein>
    <recommendedName>
        <fullName evidence="5">Clock-controlled pheromone ccg-4</fullName>
    </recommendedName>
</protein>